<dbReference type="EMBL" id="GBRH01265904">
    <property type="protein sequence ID" value="JAD31991.1"/>
    <property type="molecule type" value="Transcribed_RNA"/>
</dbReference>
<sequence length="149" mass="17193">MRHEVSRVTGRGLGFEWWPTRLESGWVGEMVRLGSSSKVAQGHQLSFQKYSLSSSTRNDYFNGRGVFQQITAYLRCPATKLKKTVSCGKGHTFGVSRSKICLFLMCVKCLTFRRLLYCFAFLCLKTLTNFIFKYVNMFILIRTLIKYAK</sequence>
<protein>
    <submittedName>
        <fullName evidence="2">Uncharacterized protein</fullName>
    </submittedName>
</protein>
<keyword evidence="1" id="KW-0472">Membrane</keyword>
<evidence type="ECO:0000313" key="2">
    <source>
        <dbReference type="EMBL" id="JAD31991.1"/>
    </source>
</evidence>
<accession>A0A0A8YZJ9</accession>
<organism evidence="2">
    <name type="scientific">Arundo donax</name>
    <name type="common">Giant reed</name>
    <name type="synonym">Donax arundinaceus</name>
    <dbReference type="NCBI Taxonomy" id="35708"/>
    <lineage>
        <taxon>Eukaryota</taxon>
        <taxon>Viridiplantae</taxon>
        <taxon>Streptophyta</taxon>
        <taxon>Embryophyta</taxon>
        <taxon>Tracheophyta</taxon>
        <taxon>Spermatophyta</taxon>
        <taxon>Magnoliopsida</taxon>
        <taxon>Liliopsida</taxon>
        <taxon>Poales</taxon>
        <taxon>Poaceae</taxon>
        <taxon>PACMAD clade</taxon>
        <taxon>Arundinoideae</taxon>
        <taxon>Arundineae</taxon>
        <taxon>Arundo</taxon>
    </lineage>
</organism>
<reference evidence="2" key="1">
    <citation type="submission" date="2014-09" db="EMBL/GenBank/DDBJ databases">
        <authorList>
            <person name="Magalhaes I.L.F."/>
            <person name="Oliveira U."/>
            <person name="Santos F.R."/>
            <person name="Vidigal T.H.D.A."/>
            <person name="Brescovit A.D."/>
            <person name="Santos A.J."/>
        </authorList>
    </citation>
    <scope>NUCLEOTIDE SEQUENCE</scope>
    <source>
        <tissue evidence="2">Shoot tissue taken approximately 20 cm above the soil surface</tissue>
    </source>
</reference>
<keyword evidence="1" id="KW-1133">Transmembrane helix</keyword>
<keyword evidence="1" id="KW-0812">Transmembrane</keyword>
<evidence type="ECO:0000256" key="1">
    <source>
        <dbReference type="SAM" id="Phobius"/>
    </source>
</evidence>
<proteinExistence type="predicted"/>
<reference evidence="2" key="2">
    <citation type="journal article" date="2015" name="Data Brief">
        <title>Shoot transcriptome of the giant reed, Arundo donax.</title>
        <authorList>
            <person name="Barrero R.A."/>
            <person name="Guerrero F.D."/>
            <person name="Moolhuijzen P."/>
            <person name="Goolsby J.A."/>
            <person name="Tidwell J."/>
            <person name="Bellgard S.E."/>
            <person name="Bellgard M.I."/>
        </authorList>
    </citation>
    <scope>NUCLEOTIDE SEQUENCE</scope>
    <source>
        <tissue evidence="2">Shoot tissue taken approximately 20 cm above the soil surface</tissue>
    </source>
</reference>
<feature type="transmembrane region" description="Helical" evidence="1">
    <location>
        <begin position="115"/>
        <end position="141"/>
    </location>
</feature>
<name>A0A0A8YZJ9_ARUDO</name>
<dbReference type="AlphaFoldDB" id="A0A0A8YZJ9"/>